<sequence length="121" mass="14474">MMRASLQFIRRVGTKPEDQTKIIGPTLQQWMYNKAGFNQYGLMRDDMIHETPVVKEALRRLPEDVLDARNFRIVRAGYLCLRKDVLPKEQWTKLEEDVMYLQPYIKEVEAEIAEKKEWEKE</sequence>
<dbReference type="Pfam" id="PF02271">
    <property type="entry name" value="UCR_14kD"/>
    <property type="match status" value="1"/>
</dbReference>
<keyword evidence="16" id="KW-1185">Reference proteome</keyword>
<evidence type="ECO:0000256" key="10">
    <source>
        <dbReference type="ARBA" id="ARBA00031021"/>
    </source>
</evidence>
<dbReference type="Proteomes" id="UP000215335">
    <property type="component" value="Unassembled WGS sequence"/>
</dbReference>
<dbReference type="InterPro" id="IPR036544">
    <property type="entry name" value="QCR7_sf"/>
</dbReference>
<dbReference type="SUPFAM" id="SSF81524">
    <property type="entry name" value="14 kDa protein of cytochrome bc1 complex (Ubiquinol-cytochrome c reductase)"/>
    <property type="match status" value="1"/>
</dbReference>
<keyword evidence="5" id="KW-0679">Respiratory chain</keyword>
<name>A0A232F7H6_9HYME</name>
<evidence type="ECO:0000256" key="2">
    <source>
        <dbReference type="ARBA" id="ARBA00008554"/>
    </source>
</evidence>
<dbReference type="PANTHER" id="PTHR12022:SF0">
    <property type="entry name" value="CYTOCHROME B-C1 COMPLEX SUBUNIT 7"/>
    <property type="match status" value="1"/>
</dbReference>
<comment type="subcellular location">
    <subcellularLocation>
        <location evidence="1">Mitochondrion inner membrane</location>
        <topology evidence="1">Peripheral membrane protein</topology>
        <orientation evidence="1">Matrix side</orientation>
    </subcellularLocation>
</comment>
<dbReference type="GO" id="GO:0045275">
    <property type="term" value="C:respiratory chain complex III"/>
    <property type="evidence" value="ECO:0007669"/>
    <property type="project" value="InterPro"/>
</dbReference>
<evidence type="ECO:0000256" key="14">
    <source>
        <dbReference type="ARBA" id="ARBA00046393"/>
    </source>
</evidence>
<dbReference type="EMBL" id="NNAY01000718">
    <property type="protein sequence ID" value="OXU26816.1"/>
    <property type="molecule type" value="Genomic_DNA"/>
</dbReference>
<keyword evidence="6" id="KW-0999">Mitochondrion inner membrane</keyword>
<protein>
    <recommendedName>
        <fullName evidence="3">Cytochrome b-c1 complex subunit 7</fullName>
    </recommendedName>
    <alternativeName>
        <fullName evidence="11">Complex III subunit 7</fullName>
    </alternativeName>
    <alternativeName>
        <fullName evidence="10">Complex III subunit VII</fullName>
    </alternativeName>
    <alternativeName>
        <fullName evidence="12">Ubiquinol-cytochrome c reductase complex 14 kDa protein</fullName>
    </alternativeName>
</protein>
<comment type="subunit">
    <text evidence="13">Component of the ubiquinol-cytochrome c oxidoreductase (cytochrome b-c1 complex, complex III, CIII), a multisubunit enzyme composed of 3 respiratory subunits cytochrome b, cytochrome c1 and Rieske protein, 2 core protein subunits, and additional low-molecular weight protein subunits. The complex exists as an obligatory dimer and forms supercomplexes (SCs) in the inner mitochondrial membrane with cytochrome c oxidase (complex IV, CIV).</text>
</comment>
<dbReference type="InterPro" id="IPR003197">
    <property type="entry name" value="QCR7"/>
</dbReference>
<dbReference type="GO" id="GO:0006122">
    <property type="term" value="P:mitochondrial electron transport, ubiquinol to cytochrome c"/>
    <property type="evidence" value="ECO:0007669"/>
    <property type="project" value="InterPro"/>
</dbReference>
<dbReference type="Gene3D" id="1.10.1090.10">
    <property type="entry name" value="Cytochrome b-c1 complex subunit 7"/>
    <property type="match status" value="1"/>
</dbReference>
<evidence type="ECO:0000313" key="16">
    <source>
        <dbReference type="Proteomes" id="UP000215335"/>
    </source>
</evidence>
<organism evidence="15 16">
    <name type="scientific">Trichomalopsis sarcophagae</name>
    <dbReference type="NCBI Taxonomy" id="543379"/>
    <lineage>
        <taxon>Eukaryota</taxon>
        <taxon>Metazoa</taxon>
        <taxon>Ecdysozoa</taxon>
        <taxon>Arthropoda</taxon>
        <taxon>Hexapoda</taxon>
        <taxon>Insecta</taxon>
        <taxon>Pterygota</taxon>
        <taxon>Neoptera</taxon>
        <taxon>Endopterygota</taxon>
        <taxon>Hymenoptera</taxon>
        <taxon>Apocrita</taxon>
        <taxon>Proctotrupomorpha</taxon>
        <taxon>Chalcidoidea</taxon>
        <taxon>Pteromalidae</taxon>
        <taxon>Pteromalinae</taxon>
        <taxon>Trichomalopsis</taxon>
    </lineage>
</organism>
<evidence type="ECO:0000256" key="8">
    <source>
        <dbReference type="ARBA" id="ARBA00023128"/>
    </source>
</evidence>
<evidence type="ECO:0000256" key="6">
    <source>
        <dbReference type="ARBA" id="ARBA00022792"/>
    </source>
</evidence>
<evidence type="ECO:0000256" key="7">
    <source>
        <dbReference type="ARBA" id="ARBA00022982"/>
    </source>
</evidence>
<accession>A0A232F7H6</accession>
<dbReference type="FunFam" id="1.10.1090.10:FF:000001">
    <property type="entry name" value="Cytochrome b-c1 complex subunit 7"/>
    <property type="match status" value="1"/>
</dbReference>
<comment type="similarity">
    <text evidence="2">Belongs to the UQCRB/QCR7 family.</text>
</comment>
<dbReference type="GO" id="GO:0005743">
    <property type="term" value="C:mitochondrial inner membrane"/>
    <property type="evidence" value="ECO:0007669"/>
    <property type="project" value="UniProtKB-SubCell"/>
</dbReference>
<gene>
    <name evidence="15" type="ORF">TSAR_005047</name>
</gene>
<comment type="caution">
    <text evidence="15">The sequence shown here is derived from an EMBL/GenBank/DDBJ whole genome shotgun (WGS) entry which is preliminary data.</text>
</comment>
<evidence type="ECO:0000256" key="12">
    <source>
        <dbReference type="ARBA" id="ARBA00032927"/>
    </source>
</evidence>
<reference evidence="15 16" key="1">
    <citation type="journal article" date="2017" name="Curr. Biol.">
        <title>The Evolution of Venom by Co-option of Single-Copy Genes.</title>
        <authorList>
            <person name="Martinson E.O."/>
            <person name="Mrinalini"/>
            <person name="Kelkar Y.D."/>
            <person name="Chang C.H."/>
            <person name="Werren J.H."/>
        </authorList>
    </citation>
    <scope>NUCLEOTIDE SEQUENCE [LARGE SCALE GENOMIC DNA]</scope>
    <source>
        <strain evidence="15 16">Alberta</strain>
        <tissue evidence="15">Whole body</tissue>
    </source>
</reference>
<evidence type="ECO:0000256" key="1">
    <source>
        <dbReference type="ARBA" id="ARBA00004443"/>
    </source>
</evidence>
<keyword evidence="9" id="KW-0472">Membrane</keyword>
<evidence type="ECO:0000256" key="5">
    <source>
        <dbReference type="ARBA" id="ARBA00022660"/>
    </source>
</evidence>
<comment type="subunit">
    <text evidence="14">Component of the ubiquinol-cytochrome c oxidoreductase (cytochrome b-c1 complex, complex III, CIII), a multisubunit enzyme composed of 11 subunits. The complex is composed of 3 respiratory subunits cytochrome b, cytochrome c1 and Rieske protein UQCRFS1, 2 core protein subunits UQCRC1/QCR1 and UQCRC2/QCR2, and 6 low-molecular weight protein subunits UQCRH/QCR6, UQCRB/QCR7, UQCRQ/QCR8, UQCR10/QCR9, UQCR11/QCR10 and subunit 9, the cleavage product of Rieske protein UQCRFS1. The complex exists as an obligatory dimer and forms supercomplexes (SCs) in the inner mitochondrial membrane with NADH-ubiquinone oxidoreductase (complex I, CI) and cytochrome c oxidase (complex IV, CIV), resulting in different assemblies (supercomplex SCI(1)III(2)IV(1) and megacomplex MCI(2)III(2)IV(2)).</text>
</comment>
<dbReference type="STRING" id="543379.A0A232F7H6"/>
<proteinExistence type="inferred from homology"/>
<dbReference type="PANTHER" id="PTHR12022">
    <property type="entry name" value="UBIQUINOL-CYTOCHROME C REDUCTASE COMPLEX 14 KD PROTEIN"/>
    <property type="match status" value="1"/>
</dbReference>
<dbReference type="AlphaFoldDB" id="A0A232F7H6"/>
<evidence type="ECO:0000256" key="3">
    <source>
        <dbReference type="ARBA" id="ARBA00016323"/>
    </source>
</evidence>
<evidence type="ECO:0000256" key="11">
    <source>
        <dbReference type="ARBA" id="ARBA00031684"/>
    </source>
</evidence>
<dbReference type="OrthoDB" id="425749at2759"/>
<evidence type="ECO:0000256" key="9">
    <source>
        <dbReference type="ARBA" id="ARBA00023136"/>
    </source>
</evidence>
<evidence type="ECO:0000256" key="13">
    <source>
        <dbReference type="ARBA" id="ARBA00038521"/>
    </source>
</evidence>
<evidence type="ECO:0000256" key="4">
    <source>
        <dbReference type="ARBA" id="ARBA00022448"/>
    </source>
</evidence>
<evidence type="ECO:0000313" key="15">
    <source>
        <dbReference type="EMBL" id="OXU26816.1"/>
    </source>
</evidence>
<keyword evidence="8" id="KW-0496">Mitochondrion</keyword>
<keyword evidence="4" id="KW-0813">Transport</keyword>
<keyword evidence="7" id="KW-0249">Electron transport</keyword>